<dbReference type="InterPro" id="IPR017938">
    <property type="entry name" value="Riboflavin_synthase-like_b-brl"/>
</dbReference>
<dbReference type="GO" id="GO:0020037">
    <property type="term" value="F:heme binding"/>
    <property type="evidence" value="ECO:0007669"/>
    <property type="project" value="InterPro"/>
</dbReference>
<dbReference type="CDD" id="cd06183">
    <property type="entry name" value="cyt_b5_reduct_like"/>
    <property type="match status" value="1"/>
</dbReference>
<sequence>MAASVEPTHLGRLEPSSAQMQAFMNGTRAYPPSSPSRIPRRSDRGFTALVSSHPWEWDEDDDDDEQDWRELYGSHLQLQVVEPAANDRRDEGTADAWVKRNPSLIRLTGKHPLNCEPPLARLMRHGFITPAPLHYVRNHGAVPRADWAMWTVEVVGLVRRPARLTMEQLARGFPAVELPVTLVCSSNRRGEQNAARQTLGFNWGPAAVSTSVWRGARLRDVLRRCGIAPRAGGALNVCFEGADSLPGGGGGCTTYGTSIRREWAMDPAMDVMLAYMQNGEPLLPDHGFPVRVIVPGCTAGRMVKWLRRIVVTTAESDNYYHYRDNRFLPSHVDAELADAEGWWYKPEHVINEMNINSVITTPGHDEILPVDGVTTQRGYTIKGYAYSGGGKKVTRVEVTLDGGETWLVCELNHPEKPNKYGKHWCWCFWSVEVEVLDLLGAREIAVRAWDQSLNTQPEKLVWNLMGMMNNCWFRVKVNVCRPRKGEIGLAFEHPTQPGNQPGGWMARQKRIDAAEAAATALQRGTPPEPPATNTAGASKRFTMAEVREHASRDSAWIVVHGSVYDCTAYLEDHPGGADSILINAGTDCTEEFDAIHSDKAKALLDAYRIGELVTTGTGHNSDAAIHCASSSLSHLDPIPGAVKPAAPAAAVALANPLEKVPCRLVGKKELSRDVRIFRFALPSAGQELGLPVGKHILVCADIAGKPCARAYTPTSAADEAGHFELLVKVYFKGEHPKFPGGGLMTQHLDSLPIGSRVDVKGPLGHVAYAGRGEFVIDGEPRRARRLAMVAGGSGIAPVYQVIQAVLRDQPGDRTEMHLVYANRTEEDILLRGELERWAAEFPDRLKVWYVVERVKRPEEGWEYSVGFVTEAILREHVPEGGDDDALALACGPPAMIQLAVAPSLEKMKYRRSSSFVVF</sequence>
<dbReference type="Gene3D" id="2.60.40.650">
    <property type="match status" value="1"/>
</dbReference>
<dbReference type="GO" id="GO:0009416">
    <property type="term" value="P:response to light stimulus"/>
    <property type="evidence" value="ECO:0007669"/>
    <property type="project" value="UniProtKB-ARBA"/>
</dbReference>
<dbReference type="InterPro" id="IPR012137">
    <property type="entry name" value="Nitr_rd_NADH"/>
</dbReference>
<evidence type="ECO:0000259" key="19">
    <source>
        <dbReference type="PROSITE" id="PS51384"/>
    </source>
</evidence>
<dbReference type="PIRSF" id="PIRSF000233">
    <property type="entry name" value="Nitr_rd_NADH"/>
    <property type="match status" value="1"/>
</dbReference>
<dbReference type="InterPro" id="IPR022407">
    <property type="entry name" value="OxRdtase_Mopterin_BS"/>
</dbReference>
<evidence type="ECO:0000256" key="17">
    <source>
        <dbReference type="PIRSR" id="PIRSR000233-1"/>
    </source>
</evidence>
<dbReference type="FunFam" id="3.40.50.80:FF:000025">
    <property type="entry name" value="Nitrate reductase [NADH]"/>
    <property type="match status" value="1"/>
</dbReference>
<dbReference type="PRINTS" id="PR00363">
    <property type="entry name" value="CYTOCHROMEB5"/>
</dbReference>
<dbReference type="GO" id="GO:0030151">
    <property type="term" value="F:molybdenum ion binding"/>
    <property type="evidence" value="ECO:0007669"/>
    <property type="project" value="InterPro"/>
</dbReference>
<dbReference type="FunFam" id="3.90.420.10:FF:000003">
    <property type="entry name" value="Nitrate reductase"/>
    <property type="match status" value="1"/>
</dbReference>
<dbReference type="GO" id="GO:0006809">
    <property type="term" value="P:nitric oxide biosynthetic process"/>
    <property type="evidence" value="ECO:0007669"/>
    <property type="project" value="InterPro"/>
</dbReference>
<dbReference type="InterPro" id="IPR001199">
    <property type="entry name" value="Cyt_B5-like_heme/steroid-bd"/>
</dbReference>
<evidence type="ECO:0000256" key="8">
    <source>
        <dbReference type="ARBA" id="ARBA00022630"/>
    </source>
</evidence>
<evidence type="ECO:0000256" key="9">
    <source>
        <dbReference type="ARBA" id="ARBA00022723"/>
    </source>
</evidence>
<dbReference type="FunFam" id="2.60.40.650:FF:000001">
    <property type="entry name" value="Nitrate reductase"/>
    <property type="match status" value="1"/>
</dbReference>
<gene>
    <name evidence="20" type="ORF">PVAP13_6KG411506</name>
</gene>
<comment type="caution">
    <text evidence="20">The sequence shown here is derived from an EMBL/GenBank/DDBJ whole genome shotgun (WGS) entry which is preliminary data.</text>
</comment>
<dbReference type="GO" id="GO:0042128">
    <property type="term" value="P:nitrate assimilation"/>
    <property type="evidence" value="ECO:0007669"/>
    <property type="project" value="UniProtKB-KW"/>
</dbReference>
<keyword evidence="13" id="KW-0520">NAD</keyword>
<keyword evidence="8" id="KW-0285">Flavoprotein</keyword>
<dbReference type="Pfam" id="PF00174">
    <property type="entry name" value="Oxidored_molyb"/>
    <property type="match status" value="1"/>
</dbReference>
<evidence type="ECO:0000256" key="16">
    <source>
        <dbReference type="PIRNR" id="PIRNR000233"/>
    </source>
</evidence>
<dbReference type="PANTHER" id="PTHR19372">
    <property type="entry name" value="SULFITE REDUCTASE"/>
    <property type="match status" value="1"/>
</dbReference>
<evidence type="ECO:0000256" key="2">
    <source>
        <dbReference type="ARBA" id="ARBA00001974"/>
    </source>
</evidence>
<evidence type="ECO:0000256" key="5">
    <source>
        <dbReference type="ARBA" id="ARBA00011738"/>
    </source>
</evidence>
<evidence type="ECO:0000313" key="21">
    <source>
        <dbReference type="Proteomes" id="UP000823388"/>
    </source>
</evidence>
<dbReference type="FunFam" id="2.40.30.10:FF:000021">
    <property type="entry name" value="NADH-cytochrome b5 reductase"/>
    <property type="match status" value="1"/>
</dbReference>
<reference evidence="20" key="1">
    <citation type="submission" date="2020-05" db="EMBL/GenBank/DDBJ databases">
        <title>WGS assembly of Panicum virgatum.</title>
        <authorList>
            <person name="Lovell J.T."/>
            <person name="Jenkins J."/>
            <person name="Shu S."/>
            <person name="Juenger T.E."/>
            <person name="Schmutz J."/>
        </authorList>
    </citation>
    <scope>NUCLEOTIDE SEQUENCE</scope>
    <source>
        <strain evidence="20">AP13</strain>
    </source>
</reference>
<dbReference type="SUPFAM" id="SSF55856">
    <property type="entry name" value="Cytochrome b5-like heme/steroid binding domain"/>
    <property type="match status" value="1"/>
</dbReference>
<evidence type="ECO:0000256" key="11">
    <source>
        <dbReference type="ARBA" id="ARBA00023002"/>
    </source>
</evidence>
<comment type="subunit">
    <text evidence="5">Homodimer.</text>
</comment>
<comment type="function">
    <text evidence="3 16">Nitrate reductase is a key enzyme involved in the first step of nitrate assimilation in plants, fungi and bacteria.</text>
</comment>
<evidence type="ECO:0000256" key="6">
    <source>
        <dbReference type="ARBA" id="ARBA00022505"/>
    </source>
</evidence>
<keyword evidence="21" id="KW-1185">Reference proteome</keyword>
<dbReference type="InterPro" id="IPR017927">
    <property type="entry name" value="FAD-bd_FR_type"/>
</dbReference>
<dbReference type="PRINTS" id="PR00371">
    <property type="entry name" value="FPNCR"/>
</dbReference>
<dbReference type="PRINTS" id="PR00407">
    <property type="entry name" value="EUMOPTERIN"/>
</dbReference>
<dbReference type="FunFam" id="3.10.120.10:FF:000007">
    <property type="entry name" value="Sulfite oxidase, mitochondrial"/>
    <property type="match status" value="1"/>
</dbReference>
<evidence type="ECO:0000256" key="13">
    <source>
        <dbReference type="ARBA" id="ARBA00023027"/>
    </source>
</evidence>
<dbReference type="InterPro" id="IPR001433">
    <property type="entry name" value="OxRdtase_FAD/NAD-bd"/>
</dbReference>
<feature type="domain" description="FAD-binding FR-type" evidence="19">
    <location>
        <begin position="657"/>
        <end position="769"/>
    </location>
</feature>
<dbReference type="PROSITE" id="PS00559">
    <property type="entry name" value="MOLYBDOPTERIN_EUK"/>
    <property type="match status" value="1"/>
</dbReference>
<keyword evidence="15" id="KW-1015">Disulfide bond</keyword>
<dbReference type="InterPro" id="IPR036400">
    <property type="entry name" value="Cyt_B5-like_heme/steroid_sf"/>
</dbReference>
<dbReference type="InterPro" id="IPR036374">
    <property type="entry name" value="OxRdtase_Mopterin-bd_sf"/>
</dbReference>
<dbReference type="Pfam" id="PF00970">
    <property type="entry name" value="FAD_binding_6"/>
    <property type="match status" value="1"/>
</dbReference>
<dbReference type="SUPFAM" id="SSF81296">
    <property type="entry name" value="E set domains"/>
    <property type="match status" value="1"/>
</dbReference>
<dbReference type="InterPro" id="IPR018506">
    <property type="entry name" value="Cyt_B5_heme-BS"/>
</dbReference>
<comment type="cofactor">
    <cofactor evidence="1">
        <name>heme</name>
        <dbReference type="ChEBI" id="CHEBI:30413"/>
    </cofactor>
</comment>
<evidence type="ECO:0000256" key="1">
    <source>
        <dbReference type="ARBA" id="ARBA00001971"/>
    </source>
</evidence>
<evidence type="ECO:0000313" key="20">
    <source>
        <dbReference type="EMBL" id="KAG2584433.1"/>
    </source>
</evidence>
<dbReference type="Gene3D" id="2.40.30.10">
    <property type="entry name" value="Translation factors"/>
    <property type="match status" value="1"/>
</dbReference>
<dbReference type="PROSITE" id="PS51384">
    <property type="entry name" value="FAD_FR"/>
    <property type="match status" value="1"/>
</dbReference>
<name>A0A8T0RI16_PANVG</name>
<dbReference type="InterPro" id="IPR000572">
    <property type="entry name" value="OxRdtase_Mopterin-bd_dom"/>
</dbReference>
<keyword evidence="9 17" id="KW-0479">Metal-binding</keyword>
<dbReference type="GO" id="GO:0050464">
    <property type="term" value="F:nitrate reductase (NADPH) activity"/>
    <property type="evidence" value="ECO:0007669"/>
    <property type="project" value="InterPro"/>
</dbReference>
<dbReference type="GO" id="GO:0043546">
    <property type="term" value="F:molybdopterin cofactor binding"/>
    <property type="evidence" value="ECO:0007669"/>
    <property type="project" value="InterPro"/>
</dbReference>
<keyword evidence="12" id="KW-0408">Iron</keyword>
<dbReference type="SUPFAM" id="SSF56524">
    <property type="entry name" value="Oxidoreductase molybdopterin-binding domain"/>
    <property type="match status" value="1"/>
</dbReference>
<dbReference type="Gene3D" id="3.90.420.10">
    <property type="entry name" value="Oxidoreductase, molybdopterin-binding domain"/>
    <property type="match status" value="1"/>
</dbReference>
<proteinExistence type="inferred from homology"/>
<keyword evidence="14 16" id="KW-0534">Nitrate assimilation</keyword>
<keyword evidence="6 17" id="KW-0500">Molybdenum</keyword>
<dbReference type="PRINTS" id="PR00406">
    <property type="entry name" value="CYTB5RDTASE"/>
</dbReference>
<organism evidence="20 21">
    <name type="scientific">Panicum virgatum</name>
    <name type="common">Blackwell switchgrass</name>
    <dbReference type="NCBI Taxonomy" id="38727"/>
    <lineage>
        <taxon>Eukaryota</taxon>
        <taxon>Viridiplantae</taxon>
        <taxon>Streptophyta</taxon>
        <taxon>Embryophyta</taxon>
        <taxon>Tracheophyta</taxon>
        <taxon>Spermatophyta</taxon>
        <taxon>Magnoliopsida</taxon>
        <taxon>Liliopsida</taxon>
        <taxon>Poales</taxon>
        <taxon>Poaceae</taxon>
        <taxon>PACMAD clade</taxon>
        <taxon>Panicoideae</taxon>
        <taxon>Panicodae</taxon>
        <taxon>Paniceae</taxon>
        <taxon>Panicinae</taxon>
        <taxon>Panicum</taxon>
        <taxon>Panicum sect. Hiantes</taxon>
    </lineage>
</organism>
<dbReference type="PROSITE" id="PS50255">
    <property type="entry name" value="CYTOCHROME_B5_2"/>
    <property type="match status" value="1"/>
</dbReference>
<dbReference type="InterPro" id="IPR001709">
    <property type="entry name" value="Flavoprot_Pyr_Nucl_cyt_Rdtase"/>
</dbReference>
<protein>
    <recommendedName>
        <fullName evidence="16">Nitrate reductase</fullName>
    </recommendedName>
</protein>
<evidence type="ECO:0000259" key="18">
    <source>
        <dbReference type="PROSITE" id="PS50255"/>
    </source>
</evidence>
<dbReference type="AlphaFoldDB" id="A0A8T0RI16"/>
<dbReference type="Pfam" id="PF00175">
    <property type="entry name" value="NAD_binding_1"/>
    <property type="match status" value="1"/>
</dbReference>
<evidence type="ECO:0000256" key="15">
    <source>
        <dbReference type="ARBA" id="ARBA00023157"/>
    </source>
</evidence>
<dbReference type="CDD" id="cd02112">
    <property type="entry name" value="eukary_NR_Moco"/>
    <property type="match status" value="1"/>
</dbReference>
<dbReference type="Gene3D" id="3.10.120.10">
    <property type="entry name" value="Cytochrome b5-like heme/steroid binding domain"/>
    <property type="match status" value="1"/>
</dbReference>
<dbReference type="GO" id="GO:0006790">
    <property type="term" value="P:sulfur compound metabolic process"/>
    <property type="evidence" value="ECO:0007669"/>
    <property type="project" value="TreeGrafter"/>
</dbReference>
<dbReference type="InterPro" id="IPR039261">
    <property type="entry name" value="FNR_nucleotide-bd"/>
</dbReference>
<dbReference type="EMBL" id="CM029047">
    <property type="protein sequence ID" value="KAG2584433.1"/>
    <property type="molecule type" value="Genomic_DNA"/>
</dbReference>
<dbReference type="InterPro" id="IPR014756">
    <property type="entry name" value="Ig_E-set"/>
</dbReference>
<evidence type="ECO:0000256" key="3">
    <source>
        <dbReference type="ARBA" id="ARBA00003838"/>
    </source>
</evidence>
<dbReference type="SUPFAM" id="SSF63380">
    <property type="entry name" value="Riboflavin synthase domain-like"/>
    <property type="match status" value="1"/>
</dbReference>
<accession>A0A8T0RI16</accession>
<dbReference type="Pfam" id="PF03404">
    <property type="entry name" value="Mo-co_dimer"/>
    <property type="match status" value="1"/>
</dbReference>
<dbReference type="InterPro" id="IPR005066">
    <property type="entry name" value="MoCF_OxRdtse_dimer"/>
</dbReference>
<dbReference type="GO" id="GO:0008482">
    <property type="term" value="F:sulfite oxidase activity"/>
    <property type="evidence" value="ECO:0007669"/>
    <property type="project" value="TreeGrafter"/>
</dbReference>
<evidence type="ECO:0000256" key="7">
    <source>
        <dbReference type="ARBA" id="ARBA00022617"/>
    </source>
</evidence>
<keyword evidence="10" id="KW-0274">FAD</keyword>
<feature type="binding site" evidence="17">
    <location>
        <position position="184"/>
    </location>
    <ligand>
        <name>Mo-molybdopterin</name>
        <dbReference type="ChEBI" id="CHEBI:71302"/>
    </ligand>
    <ligandPart>
        <name>Mo</name>
        <dbReference type="ChEBI" id="CHEBI:28685"/>
    </ligandPart>
</feature>
<dbReference type="PROSITE" id="PS00191">
    <property type="entry name" value="CYTOCHROME_B5_1"/>
    <property type="match status" value="1"/>
</dbReference>
<dbReference type="Gene3D" id="3.40.50.80">
    <property type="entry name" value="Nucleotide-binding domain of ferredoxin-NADP reductase (FNR) module"/>
    <property type="match status" value="1"/>
</dbReference>
<comment type="cofactor">
    <cofactor evidence="2">
        <name>FAD</name>
        <dbReference type="ChEBI" id="CHEBI:57692"/>
    </cofactor>
</comment>
<evidence type="ECO:0000256" key="12">
    <source>
        <dbReference type="ARBA" id="ARBA00023004"/>
    </source>
</evidence>
<dbReference type="SUPFAM" id="SSF52343">
    <property type="entry name" value="Ferredoxin reductase-like, C-terminal NADP-linked domain"/>
    <property type="match status" value="1"/>
</dbReference>
<dbReference type="PANTHER" id="PTHR19372:SF16">
    <property type="entry name" value="NITRATE REDUCTASE"/>
    <property type="match status" value="1"/>
</dbReference>
<comment type="cofactor">
    <cofactor evidence="17">
        <name>Mo-molybdopterin</name>
        <dbReference type="ChEBI" id="CHEBI:71302"/>
    </cofactor>
    <text evidence="17">Binds 1 Mo-molybdopterin (Mo-MPT) cofactor per subunit.</text>
</comment>
<evidence type="ECO:0000256" key="4">
    <source>
        <dbReference type="ARBA" id="ARBA00006253"/>
    </source>
</evidence>
<dbReference type="Proteomes" id="UP000823388">
    <property type="component" value="Chromosome 6K"/>
</dbReference>
<dbReference type="InterPro" id="IPR008335">
    <property type="entry name" value="Mopterin_OxRdtase_euk"/>
</dbReference>
<dbReference type="Pfam" id="PF00173">
    <property type="entry name" value="Cyt-b5"/>
    <property type="match status" value="1"/>
</dbReference>
<keyword evidence="11" id="KW-0560">Oxidoreductase</keyword>
<dbReference type="OrthoDB" id="432685at2759"/>
<evidence type="ECO:0000256" key="14">
    <source>
        <dbReference type="ARBA" id="ARBA00023063"/>
    </source>
</evidence>
<comment type="similarity">
    <text evidence="4 16">Belongs to the nitrate reductase family.</text>
</comment>
<feature type="domain" description="Cytochrome b5 heme-binding" evidence="18">
    <location>
        <begin position="538"/>
        <end position="613"/>
    </location>
</feature>
<dbReference type="SMART" id="SM01117">
    <property type="entry name" value="Cyt-b5"/>
    <property type="match status" value="1"/>
</dbReference>
<keyword evidence="7" id="KW-0349">Heme</keyword>
<evidence type="ECO:0000256" key="10">
    <source>
        <dbReference type="ARBA" id="ARBA00022827"/>
    </source>
</evidence>
<dbReference type="InterPro" id="IPR008333">
    <property type="entry name" value="Cbr1-like_FAD-bd_dom"/>
</dbReference>